<dbReference type="EMBL" id="JABSTR010000007">
    <property type="protein sequence ID" value="KAH9376046.1"/>
    <property type="molecule type" value="Genomic_DNA"/>
</dbReference>
<dbReference type="GO" id="GO:0003723">
    <property type="term" value="F:RNA binding"/>
    <property type="evidence" value="ECO:0007669"/>
    <property type="project" value="UniProtKB-KW"/>
</dbReference>
<accession>A0A9J6GC93</accession>
<comment type="caution">
    <text evidence="6">The sequence shown here is derived from an EMBL/GenBank/DDBJ whole genome shotgun (WGS) entry which is preliminary data.</text>
</comment>
<dbReference type="Pfam" id="PF02037">
    <property type="entry name" value="SAP"/>
    <property type="match status" value="1"/>
</dbReference>
<feature type="compositionally biased region" description="Basic and acidic residues" evidence="4">
    <location>
        <begin position="99"/>
        <end position="120"/>
    </location>
</feature>
<evidence type="ECO:0000259" key="5">
    <source>
        <dbReference type="PROSITE" id="PS50800"/>
    </source>
</evidence>
<reference evidence="6 7" key="1">
    <citation type="journal article" date="2020" name="Cell">
        <title>Large-Scale Comparative Analyses of Tick Genomes Elucidate Their Genetic Diversity and Vector Capacities.</title>
        <authorList>
            <consortium name="Tick Genome and Microbiome Consortium (TIGMIC)"/>
            <person name="Jia N."/>
            <person name="Wang J."/>
            <person name="Shi W."/>
            <person name="Du L."/>
            <person name="Sun Y."/>
            <person name="Zhan W."/>
            <person name="Jiang J.F."/>
            <person name="Wang Q."/>
            <person name="Zhang B."/>
            <person name="Ji P."/>
            <person name="Bell-Sakyi L."/>
            <person name="Cui X.M."/>
            <person name="Yuan T.T."/>
            <person name="Jiang B.G."/>
            <person name="Yang W.F."/>
            <person name="Lam T.T."/>
            <person name="Chang Q.C."/>
            <person name="Ding S.J."/>
            <person name="Wang X.J."/>
            <person name="Zhu J.G."/>
            <person name="Ruan X.D."/>
            <person name="Zhao L."/>
            <person name="Wei J.T."/>
            <person name="Ye R.Z."/>
            <person name="Que T.C."/>
            <person name="Du C.H."/>
            <person name="Zhou Y.H."/>
            <person name="Cheng J.X."/>
            <person name="Dai P.F."/>
            <person name="Guo W.B."/>
            <person name="Han X.H."/>
            <person name="Huang E.J."/>
            <person name="Li L.F."/>
            <person name="Wei W."/>
            <person name="Gao Y.C."/>
            <person name="Liu J.Z."/>
            <person name="Shao H.Z."/>
            <person name="Wang X."/>
            <person name="Wang C.C."/>
            <person name="Yang T.C."/>
            <person name="Huo Q.B."/>
            <person name="Li W."/>
            <person name="Chen H.Y."/>
            <person name="Chen S.E."/>
            <person name="Zhou L.G."/>
            <person name="Ni X.B."/>
            <person name="Tian J.H."/>
            <person name="Sheng Y."/>
            <person name="Liu T."/>
            <person name="Pan Y.S."/>
            <person name="Xia L.Y."/>
            <person name="Li J."/>
            <person name="Zhao F."/>
            <person name="Cao W.C."/>
        </authorList>
    </citation>
    <scope>NUCLEOTIDE SEQUENCE [LARGE SCALE GENOMIC DNA]</scope>
    <source>
        <strain evidence="6">HaeL-2018</strain>
    </source>
</reference>
<dbReference type="SUPFAM" id="SSF68906">
    <property type="entry name" value="SAP domain"/>
    <property type="match status" value="1"/>
</dbReference>
<feature type="domain" description="SAP" evidence="5">
    <location>
        <begin position="14"/>
        <end position="48"/>
    </location>
</feature>
<dbReference type="GO" id="GO:0005634">
    <property type="term" value="C:nucleus"/>
    <property type="evidence" value="ECO:0007669"/>
    <property type="project" value="UniProtKB-SubCell"/>
</dbReference>
<sequence length="120" mass="13373">MASATESLTTKKTMPELRVIELRSELENRRLDETGVKAALIERLAQALRDAGEDIDTFEFEVQAELMPLQPTTPTSGKPFSKRVKQLTQDNEKTQSNGDAHEAGKSEEADERNPNVSRDS</sequence>
<feature type="compositionally biased region" description="Polar residues" evidence="4">
    <location>
        <begin position="86"/>
        <end position="98"/>
    </location>
</feature>
<dbReference type="PANTHER" id="PTHR15683">
    <property type="entry name" value="SCAFFOLD ATTACHMENT FACTOR B-RELATED"/>
    <property type="match status" value="1"/>
</dbReference>
<keyword evidence="3" id="KW-0539">Nucleus</keyword>
<dbReference type="InterPro" id="IPR051738">
    <property type="entry name" value="SAF_Modulators"/>
</dbReference>
<protein>
    <recommendedName>
        <fullName evidence="5">SAP domain-containing protein</fullName>
    </recommendedName>
</protein>
<keyword evidence="7" id="KW-1185">Reference proteome</keyword>
<dbReference type="InterPro" id="IPR036361">
    <property type="entry name" value="SAP_dom_sf"/>
</dbReference>
<evidence type="ECO:0000256" key="4">
    <source>
        <dbReference type="SAM" id="MobiDB-lite"/>
    </source>
</evidence>
<dbReference type="PANTHER" id="PTHR15683:SF8">
    <property type="entry name" value="SCAFFOLD ATTACHMENT FACTOR B, ISOFORM B"/>
    <property type="match status" value="1"/>
</dbReference>
<dbReference type="GO" id="GO:0050684">
    <property type="term" value="P:regulation of mRNA processing"/>
    <property type="evidence" value="ECO:0007669"/>
    <property type="project" value="TreeGrafter"/>
</dbReference>
<dbReference type="GO" id="GO:0006357">
    <property type="term" value="P:regulation of transcription by RNA polymerase II"/>
    <property type="evidence" value="ECO:0007669"/>
    <property type="project" value="TreeGrafter"/>
</dbReference>
<dbReference type="PROSITE" id="PS50800">
    <property type="entry name" value="SAP"/>
    <property type="match status" value="1"/>
</dbReference>
<dbReference type="Gene3D" id="1.10.720.30">
    <property type="entry name" value="SAP domain"/>
    <property type="match status" value="1"/>
</dbReference>
<organism evidence="6 7">
    <name type="scientific">Haemaphysalis longicornis</name>
    <name type="common">Bush tick</name>
    <dbReference type="NCBI Taxonomy" id="44386"/>
    <lineage>
        <taxon>Eukaryota</taxon>
        <taxon>Metazoa</taxon>
        <taxon>Ecdysozoa</taxon>
        <taxon>Arthropoda</taxon>
        <taxon>Chelicerata</taxon>
        <taxon>Arachnida</taxon>
        <taxon>Acari</taxon>
        <taxon>Parasitiformes</taxon>
        <taxon>Ixodida</taxon>
        <taxon>Ixodoidea</taxon>
        <taxon>Ixodidae</taxon>
        <taxon>Haemaphysalinae</taxon>
        <taxon>Haemaphysalis</taxon>
    </lineage>
</organism>
<dbReference type="GO" id="GO:0043565">
    <property type="term" value="F:sequence-specific DNA binding"/>
    <property type="evidence" value="ECO:0007669"/>
    <property type="project" value="TreeGrafter"/>
</dbReference>
<dbReference type="OrthoDB" id="6159259at2759"/>
<dbReference type="Proteomes" id="UP000821853">
    <property type="component" value="Chromosome 5"/>
</dbReference>
<name>A0A9J6GC93_HAELO</name>
<dbReference type="AlphaFoldDB" id="A0A9J6GC93"/>
<evidence type="ECO:0000313" key="6">
    <source>
        <dbReference type="EMBL" id="KAH9376046.1"/>
    </source>
</evidence>
<keyword evidence="2" id="KW-0694">RNA-binding</keyword>
<proteinExistence type="predicted"/>
<dbReference type="VEuPathDB" id="VectorBase:HLOH_059937"/>
<dbReference type="SMART" id="SM00513">
    <property type="entry name" value="SAP"/>
    <property type="match status" value="1"/>
</dbReference>
<evidence type="ECO:0000256" key="2">
    <source>
        <dbReference type="ARBA" id="ARBA00022884"/>
    </source>
</evidence>
<comment type="subcellular location">
    <subcellularLocation>
        <location evidence="1">Nucleus</location>
    </subcellularLocation>
</comment>
<feature type="region of interest" description="Disordered" evidence="4">
    <location>
        <begin position="66"/>
        <end position="120"/>
    </location>
</feature>
<dbReference type="InterPro" id="IPR003034">
    <property type="entry name" value="SAP_dom"/>
</dbReference>
<evidence type="ECO:0000313" key="7">
    <source>
        <dbReference type="Proteomes" id="UP000821853"/>
    </source>
</evidence>
<evidence type="ECO:0000256" key="1">
    <source>
        <dbReference type="ARBA" id="ARBA00004123"/>
    </source>
</evidence>
<evidence type="ECO:0000256" key="3">
    <source>
        <dbReference type="ARBA" id="ARBA00023242"/>
    </source>
</evidence>
<gene>
    <name evidence="6" type="ORF">HPB48_018168</name>
</gene>